<evidence type="ECO:0000313" key="4">
    <source>
        <dbReference type="Proteomes" id="UP000530514"/>
    </source>
</evidence>
<evidence type="ECO:0000256" key="1">
    <source>
        <dbReference type="ARBA" id="ARBA00006817"/>
    </source>
</evidence>
<dbReference type="OrthoDB" id="118413at2"/>
<dbReference type="Pfam" id="PF08327">
    <property type="entry name" value="AHSA1"/>
    <property type="match status" value="1"/>
</dbReference>
<comment type="caution">
    <text evidence="3">The sequence shown here is derived from an EMBL/GenBank/DDBJ whole genome shotgun (WGS) entry which is preliminary data.</text>
</comment>
<evidence type="ECO:0000313" key="3">
    <source>
        <dbReference type="EMBL" id="MBA4543900.1"/>
    </source>
</evidence>
<reference evidence="3 4" key="1">
    <citation type="submission" date="2020-07" db="EMBL/GenBank/DDBJ databases">
        <authorList>
            <person name="Feng H."/>
        </authorList>
    </citation>
    <scope>NUCLEOTIDE SEQUENCE [LARGE SCALE GENOMIC DNA]</scope>
    <source>
        <strain evidence="4">s-11</strain>
    </source>
</reference>
<dbReference type="RefSeq" id="WP_033102301.1">
    <property type="nucleotide sequence ID" value="NZ_JACEIP010000023.1"/>
</dbReference>
<accession>A0A7W2AJ41</accession>
<name>A0A7W2AJ41_9BACL</name>
<gene>
    <name evidence="3" type="ORF">H1164_13485</name>
</gene>
<dbReference type="Proteomes" id="UP000530514">
    <property type="component" value="Unassembled WGS sequence"/>
</dbReference>
<feature type="domain" description="Activator of Hsp90 ATPase homologue 1/2-like C-terminal" evidence="2">
    <location>
        <begin position="22"/>
        <end position="169"/>
    </location>
</feature>
<evidence type="ECO:0000259" key="2">
    <source>
        <dbReference type="Pfam" id="PF08327"/>
    </source>
</evidence>
<sequence>MNEKNATNNSAEGELVITRTFDAPRDFVFKMWTEPEHLKHWWGPKGFAFGVSKLDLRPGGVFHYSMTSPDGNEMWGKFVYREIVAPERIVFINSFSDVEGNAVRAPFSPTWPLEVLNTLTLFENGGKTTITLRGGPVNATEEERKTYEAGIESMKQGFAGTFDQLADYLAKAI</sequence>
<comment type="similarity">
    <text evidence="1">Belongs to the AHA1 family.</text>
</comment>
<proteinExistence type="inferred from homology"/>
<dbReference type="SUPFAM" id="SSF55961">
    <property type="entry name" value="Bet v1-like"/>
    <property type="match status" value="1"/>
</dbReference>
<organism evidence="3 4">
    <name type="scientific">Thermoactinomyces daqus</name>
    <dbReference type="NCBI Taxonomy" id="1329516"/>
    <lineage>
        <taxon>Bacteria</taxon>
        <taxon>Bacillati</taxon>
        <taxon>Bacillota</taxon>
        <taxon>Bacilli</taxon>
        <taxon>Bacillales</taxon>
        <taxon>Thermoactinomycetaceae</taxon>
        <taxon>Thermoactinomyces</taxon>
    </lineage>
</organism>
<dbReference type="AlphaFoldDB" id="A0A7W2AJ41"/>
<dbReference type="CDD" id="cd07814">
    <property type="entry name" value="SRPBCC_CalC_Aha1-like"/>
    <property type="match status" value="1"/>
</dbReference>
<dbReference type="Gene3D" id="3.30.530.20">
    <property type="match status" value="1"/>
</dbReference>
<dbReference type="InterPro" id="IPR023393">
    <property type="entry name" value="START-like_dom_sf"/>
</dbReference>
<dbReference type="EMBL" id="JACEIP010000023">
    <property type="protein sequence ID" value="MBA4543900.1"/>
    <property type="molecule type" value="Genomic_DNA"/>
</dbReference>
<dbReference type="InterPro" id="IPR013538">
    <property type="entry name" value="ASHA1/2-like_C"/>
</dbReference>
<keyword evidence="4" id="KW-1185">Reference proteome</keyword>
<protein>
    <submittedName>
        <fullName evidence="3">SRPBCC domain-containing protein</fullName>
    </submittedName>
</protein>